<dbReference type="AlphaFoldDB" id="A0A238VYX2"/>
<name>A0A238VYX2_9ACTN</name>
<dbReference type="InterPro" id="IPR021508">
    <property type="entry name" value="Gp17-like"/>
</dbReference>
<gene>
    <name evidence="1" type="ORF">SAMN06272737_105110</name>
</gene>
<protein>
    <recommendedName>
        <fullName evidence="3">DUF3168 domain-containing protein</fullName>
    </recommendedName>
</protein>
<dbReference type="InterPro" id="IPR053745">
    <property type="entry name" value="Viral_Tail_Comp_sf"/>
</dbReference>
<sequence length="144" mass="15424">MTVNAIAAATQHVVSRLYASAAVTAHVPAERKRIVQGALPNPEEAEYPLIFVLTYGDPVDTRYNNARRALTEVTVSVRVVMPADDLGPLVPIAVAVDEALDGTRGETATGTVVSCVRISETEMVDRVAGQTVRYLGGRYELLVS</sequence>
<organism evidence="1 2">
    <name type="scientific">Blastococcus mobilis</name>
    <dbReference type="NCBI Taxonomy" id="1938746"/>
    <lineage>
        <taxon>Bacteria</taxon>
        <taxon>Bacillati</taxon>
        <taxon>Actinomycetota</taxon>
        <taxon>Actinomycetes</taxon>
        <taxon>Geodermatophilales</taxon>
        <taxon>Geodermatophilaceae</taxon>
        <taxon>Blastococcus</taxon>
    </lineage>
</organism>
<evidence type="ECO:0008006" key="3">
    <source>
        <dbReference type="Google" id="ProtNLM"/>
    </source>
</evidence>
<evidence type="ECO:0000313" key="1">
    <source>
        <dbReference type="EMBL" id="SNR38669.1"/>
    </source>
</evidence>
<dbReference type="Proteomes" id="UP000198403">
    <property type="component" value="Unassembled WGS sequence"/>
</dbReference>
<evidence type="ECO:0000313" key="2">
    <source>
        <dbReference type="Proteomes" id="UP000198403"/>
    </source>
</evidence>
<dbReference type="Gene3D" id="3.30.2000.30">
    <property type="match status" value="1"/>
</dbReference>
<keyword evidence="2" id="KW-1185">Reference proteome</keyword>
<dbReference type="Pfam" id="PF11367">
    <property type="entry name" value="Tail_completion_gp17"/>
    <property type="match status" value="1"/>
</dbReference>
<dbReference type="EMBL" id="FZNO01000005">
    <property type="protein sequence ID" value="SNR38669.1"/>
    <property type="molecule type" value="Genomic_DNA"/>
</dbReference>
<reference evidence="1 2" key="1">
    <citation type="submission" date="2017-06" db="EMBL/GenBank/DDBJ databases">
        <authorList>
            <person name="Kim H.J."/>
            <person name="Triplett B.A."/>
        </authorList>
    </citation>
    <scope>NUCLEOTIDE SEQUENCE [LARGE SCALE GENOMIC DNA]</scope>
    <source>
        <strain evidence="1 2">DSM 44272</strain>
    </source>
</reference>
<proteinExistence type="predicted"/>
<accession>A0A238VYX2</accession>